<dbReference type="InterPro" id="IPR025517">
    <property type="entry name" value="DUF4405"/>
</dbReference>
<keyword evidence="1" id="KW-0472">Membrane</keyword>
<dbReference type="AlphaFoldDB" id="Q0F3T2"/>
<evidence type="ECO:0000313" key="4">
    <source>
        <dbReference type="Proteomes" id="UP000005297"/>
    </source>
</evidence>
<dbReference type="eggNOG" id="COG2010">
    <property type="taxonomic scope" value="Bacteria"/>
</dbReference>
<keyword evidence="1" id="KW-0812">Transmembrane</keyword>
<feature type="transmembrane region" description="Helical" evidence="1">
    <location>
        <begin position="102"/>
        <end position="121"/>
    </location>
</feature>
<proteinExistence type="predicted"/>
<dbReference type="HOGENOM" id="CLU_1852789_0_0_0"/>
<name>Q0F3T2_9PROT</name>
<keyword evidence="4" id="KW-1185">Reference proteome</keyword>
<feature type="domain" description="Flavinylation-associated cytochrome" evidence="2">
    <location>
        <begin position="20"/>
        <end position="82"/>
    </location>
</feature>
<protein>
    <recommendedName>
        <fullName evidence="2">Flavinylation-associated cytochrome domain-containing protein</fullName>
    </recommendedName>
</protein>
<comment type="caution">
    <text evidence="3">The sequence shown here is derived from an EMBL/GenBank/DDBJ whole genome shotgun (WGS) entry which is preliminary data.</text>
</comment>
<evidence type="ECO:0000313" key="3">
    <source>
        <dbReference type="EMBL" id="EAU55859.1"/>
    </source>
</evidence>
<keyword evidence="1" id="KW-1133">Transmembrane helix</keyword>
<evidence type="ECO:0000256" key="1">
    <source>
        <dbReference type="SAM" id="Phobius"/>
    </source>
</evidence>
<feature type="transmembrane region" description="Helical" evidence="1">
    <location>
        <begin position="63"/>
        <end position="81"/>
    </location>
</feature>
<dbReference type="RefSeq" id="WP_009851005.1">
    <property type="nucleotide sequence ID" value="NZ_DS022295.1"/>
</dbReference>
<dbReference type="Pfam" id="PF14358">
    <property type="entry name" value="DUF4405"/>
    <property type="match status" value="1"/>
</dbReference>
<dbReference type="EMBL" id="AATS01000001">
    <property type="protein sequence ID" value="EAU55859.1"/>
    <property type="molecule type" value="Genomic_DNA"/>
</dbReference>
<dbReference type="STRING" id="314344.AL013_03665"/>
<organism evidence="3 4">
    <name type="scientific">Mariprofundus ferrooxydans PV-1</name>
    <dbReference type="NCBI Taxonomy" id="314345"/>
    <lineage>
        <taxon>Bacteria</taxon>
        <taxon>Pseudomonadati</taxon>
        <taxon>Pseudomonadota</taxon>
        <taxon>Candidatius Mariprofundia</taxon>
        <taxon>Mariprofundales</taxon>
        <taxon>Mariprofundaceae</taxon>
        <taxon>Mariprofundus</taxon>
    </lineage>
</organism>
<evidence type="ECO:0000259" key="2">
    <source>
        <dbReference type="Pfam" id="PF14358"/>
    </source>
</evidence>
<sequence length="138" mass="15514">MQNPHFLVAEIMNHSMLIKVVDLLSFTALTLMISTGTLLKFTLPPRSGGDEVWYLTRHDWGDIHFYLSVTFLMLMSAHLITHLKFIKSVVTGKASAEKNYRIAIGILGLVALVFLAFAPVASPVTDVQRGQQNYHQMR</sequence>
<dbReference type="Proteomes" id="UP000005297">
    <property type="component" value="Unassembled WGS sequence"/>
</dbReference>
<accession>Q0F3T2</accession>
<gene>
    <name evidence="3" type="ORF">SPV1_03543</name>
</gene>
<reference evidence="3 4" key="1">
    <citation type="submission" date="2006-09" db="EMBL/GenBank/DDBJ databases">
        <authorList>
            <person name="Emerson D."/>
            <person name="Ferriera S."/>
            <person name="Johnson J."/>
            <person name="Kravitz S."/>
            <person name="Halpern A."/>
            <person name="Remington K."/>
            <person name="Beeson K."/>
            <person name="Tran B."/>
            <person name="Rogers Y.-H."/>
            <person name="Friedman R."/>
            <person name="Venter J.C."/>
        </authorList>
    </citation>
    <scope>NUCLEOTIDE SEQUENCE [LARGE SCALE GENOMIC DNA]</scope>
    <source>
        <strain evidence="3 4">PV-1</strain>
    </source>
</reference>
<dbReference type="OrthoDB" id="5421399at2"/>
<dbReference type="InParanoid" id="Q0F3T2"/>
<feature type="transmembrane region" description="Helical" evidence="1">
    <location>
        <begin position="20"/>
        <end position="43"/>
    </location>
</feature>